<organism evidence="3 4">
    <name type="scientific">Escallonia rubra</name>
    <dbReference type="NCBI Taxonomy" id="112253"/>
    <lineage>
        <taxon>Eukaryota</taxon>
        <taxon>Viridiplantae</taxon>
        <taxon>Streptophyta</taxon>
        <taxon>Embryophyta</taxon>
        <taxon>Tracheophyta</taxon>
        <taxon>Spermatophyta</taxon>
        <taxon>Magnoliopsida</taxon>
        <taxon>eudicotyledons</taxon>
        <taxon>Gunneridae</taxon>
        <taxon>Pentapetalae</taxon>
        <taxon>asterids</taxon>
        <taxon>campanulids</taxon>
        <taxon>Escalloniales</taxon>
        <taxon>Escalloniaceae</taxon>
        <taxon>Escallonia</taxon>
    </lineage>
</organism>
<accession>A0AA88RKF6</accession>
<feature type="signal peptide" evidence="2">
    <location>
        <begin position="1"/>
        <end position="18"/>
    </location>
</feature>
<evidence type="ECO:0000313" key="3">
    <source>
        <dbReference type="EMBL" id="KAK2990877.1"/>
    </source>
</evidence>
<evidence type="ECO:0000313" key="4">
    <source>
        <dbReference type="Proteomes" id="UP001187471"/>
    </source>
</evidence>
<feature type="region of interest" description="Disordered" evidence="1">
    <location>
        <begin position="54"/>
        <end position="94"/>
    </location>
</feature>
<comment type="caution">
    <text evidence="3">The sequence shown here is derived from an EMBL/GenBank/DDBJ whole genome shotgun (WGS) entry which is preliminary data.</text>
</comment>
<feature type="chain" id="PRO_5041680960" evidence="2">
    <location>
        <begin position="19"/>
        <end position="205"/>
    </location>
</feature>
<dbReference type="AlphaFoldDB" id="A0AA88RKF6"/>
<gene>
    <name evidence="3" type="ORF">RJ640_007598</name>
</gene>
<name>A0AA88RKF6_9ASTE</name>
<keyword evidence="2" id="KW-0732">Signal</keyword>
<sequence length="205" mass="22915">MMKMAVALESLQLSMARALSPCVAKSPMTVCTLPATLRIRSYLILTISVGREVGNASNSSSSSSGLRKPSIHVGRLPGPEPVVPQPNDKQVEENCGQDQLRVADKYQEQDVHKNRCQWVSPVADAIQPSTDGRNPREKRHYPVEVCLASPKAPHVDVHIQHVLNYLPPERWLCSGQSCCNNLHCLVTEPIHLTHRYGLRIMHFWK</sequence>
<keyword evidence="4" id="KW-1185">Reference proteome</keyword>
<reference evidence="3" key="1">
    <citation type="submission" date="2022-12" db="EMBL/GenBank/DDBJ databases">
        <title>Draft genome assemblies for two species of Escallonia (Escalloniales).</title>
        <authorList>
            <person name="Chanderbali A."/>
            <person name="Dervinis C."/>
            <person name="Anghel I."/>
            <person name="Soltis D."/>
            <person name="Soltis P."/>
            <person name="Zapata F."/>
        </authorList>
    </citation>
    <scope>NUCLEOTIDE SEQUENCE</scope>
    <source>
        <strain evidence="3">UCBG92.1500</strain>
        <tissue evidence="3">Leaf</tissue>
    </source>
</reference>
<dbReference type="EMBL" id="JAVXUO010000603">
    <property type="protein sequence ID" value="KAK2990877.1"/>
    <property type="molecule type" value="Genomic_DNA"/>
</dbReference>
<proteinExistence type="predicted"/>
<dbReference type="Proteomes" id="UP001187471">
    <property type="component" value="Unassembled WGS sequence"/>
</dbReference>
<evidence type="ECO:0000256" key="1">
    <source>
        <dbReference type="SAM" id="MobiDB-lite"/>
    </source>
</evidence>
<evidence type="ECO:0000256" key="2">
    <source>
        <dbReference type="SAM" id="SignalP"/>
    </source>
</evidence>
<protein>
    <submittedName>
        <fullName evidence="3">Uncharacterized protein</fullName>
    </submittedName>
</protein>